<dbReference type="EMBL" id="UINC01182385">
    <property type="protein sequence ID" value="SVD92572.1"/>
    <property type="molecule type" value="Genomic_DNA"/>
</dbReference>
<evidence type="ECO:0000256" key="5">
    <source>
        <dbReference type="ARBA" id="ARBA00023027"/>
    </source>
</evidence>
<keyword evidence="4" id="KW-0560">Oxidoreductase</keyword>
<accession>A0A382ZAQ4</accession>
<evidence type="ECO:0000256" key="1">
    <source>
        <dbReference type="ARBA" id="ARBA00001947"/>
    </source>
</evidence>
<name>A0A382ZAQ4_9ZZZZ</name>
<dbReference type="InterPro" id="IPR036291">
    <property type="entry name" value="NAD(P)-bd_dom_sf"/>
</dbReference>
<dbReference type="InterPro" id="IPR002328">
    <property type="entry name" value="ADH_Zn_CS"/>
</dbReference>
<feature type="non-terminal residue" evidence="8">
    <location>
        <position position="258"/>
    </location>
</feature>
<dbReference type="GO" id="GO:0051903">
    <property type="term" value="F:S-(hydroxymethyl)glutathione dehydrogenase [NAD(P)+] activity"/>
    <property type="evidence" value="ECO:0007669"/>
    <property type="project" value="TreeGrafter"/>
</dbReference>
<dbReference type="Gene3D" id="3.40.50.720">
    <property type="entry name" value="NAD(P)-binding Rossmann-like Domain"/>
    <property type="match status" value="1"/>
</dbReference>
<dbReference type="SUPFAM" id="SSF51735">
    <property type="entry name" value="NAD(P)-binding Rossmann-fold domains"/>
    <property type="match status" value="1"/>
</dbReference>
<dbReference type="SUPFAM" id="SSF50129">
    <property type="entry name" value="GroES-like"/>
    <property type="match status" value="1"/>
</dbReference>
<dbReference type="GO" id="GO:0005829">
    <property type="term" value="C:cytosol"/>
    <property type="evidence" value="ECO:0007669"/>
    <property type="project" value="TreeGrafter"/>
</dbReference>
<keyword evidence="3" id="KW-0862">Zinc</keyword>
<reference evidence="8" key="1">
    <citation type="submission" date="2018-05" db="EMBL/GenBank/DDBJ databases">
        <authorList>
            <person name="Lanie J.A."/>
            <person name="Ng W.-L."/>
            <person name="Kazmierczak K.M."/>
            <person name="Andrzejewski T.M."/>
            <person name="Davidsen T.M."/>
            <person name="Wayne K.J."/>
            <person name="Tettelin H."/>
            <person name="Glass J.I."/>
            <person name="Rusch D."/>
            <person name="Podicherti R."/>
            <person name="Tsui H.-C.T."/>
            <person name="Winkler M.E."/>
        </authorList>
    </citation>
    <scope>NUCLEOTIDE SEQUENCE</scope>
</reference>
<dbReference type="Pfam" id="PF08240">
    <property type="entry name" value="ADH_N"/>
    <property type="match status" value="1"/>
</dbReference>
<dbReference type="FunFam" id="3.40.50.720:FF:000003">
    <property type="entry name" value="S-(hydroxymethyl)glutathione dehydrogenase"/>
    <property type="match status" value="1"/>
</dbReference>
<dbReference type="PANTHER" id="PTHR43880:SF12">
    <property type="entry name" value="ALCOHOL DEHYDROGENASE CLASS-3"/>
    <property type="match status" value="1"/>
</dbReference>
<dbReference type="PANTHER" id="PTHR43880">
    <property type="entry name" value="ALCOHOL DEHYDROGENASE"/>
    <property type="match status" value="1"/>
</dbReference>
<dbReference type="InterPro" id="IPR013149">
    <property type="entry name" value="ADH-like_C"/>
</dbReference>
<feature type="non-terminal residue" evidence="8">
    <location>
        <position position="1"/>
    </location>
</feature>
<dbReference type="Gene3D" id="3.90.180.10">
    <property type="entry name" value="Medium-chain alcohol dehydrogenases, catalytic domain"/>
    <property type="match status" value="1"/>
</dbReference>
<feature type="domain" description="Alcohol dehydrogenase-like N-terminal" evidence="7">
    <location>
        <begin position="1"/>
        <end position="102"/>
    </location>
</feature>
<gene>
    <name evidence="8" type="ORF">METZ01_LOCUS445426</name>
</gene>
<keyword evidence="5" id="KW-0520">NAD</keyword>
<evidence type="ECO:0000259" key="6">
    <source>
        <dbReference type="Pfam" id="PF00107"/>
    </source>
</evidence>
<comment type="cofactor">
    <cofactor evidence="1">
        <name>Zn(2+)</name>
        <dbReference type="ChEBI" id="CHEBI:29105"/>
    </cofactor>
</comment>
<evidence type="ECO:0000313" key="8">
    <source>
        <dbReference type="EMBL" id="SVD92572.1"/>
    </source>
</evidence>
<dbReference type="GO" id="GO:0008270">
    <property type="term" value="F:zinc ion binding"/>
    <property type="evidence" value="ECO:0007669"/>
    <property type="project" value="InterPro"/>
</dbReference>
<evidence type="ECO:0008006" key="9">
    <source>
        <dbReference type="Google" id="ProtNLM"/>
    </source>
</evidence>
<keyword evidence="2" id="KW-0479">Metal-binding</keyword>
<dbReference type="InterPro" id="IPR011032">
    <property type="entry name" value="GroES-like_sf"/>
</dbReference>
<sequence length="258" mass="27225">LVKMAFSGVCKSQFMEVSGARGKDKFLPHLLGHEGCGKVISIGAGVSKVSNGDWVILGWIKGIGKNAEGAKYKLGKEIINSGAVTTFSTYTIVSENRLVSLPPGIPKDVAVLFGCALPTGAGILLNEIKPKKGSTIAFIGLGGIGLSSLMATKIYNCKNVIAIDVSQKKLDLAKKFGATHTINSSNENTFDRINHITNGIGVDYSVEAAGSTETIELAFELVKKNGGRCIFASHPEAGKKISLDPFQLISGKNIKGSW</sequence>
<evidence type="ECO:0000256" key="4">
    <source>
        <dbReference type="ARBA" id="ARBA00023002"/>
    </source>
</evidence>
<dbReference type="InterPro" id="IPR013154">
    <property type="entry name" value="ADH-like_N"/>
</dbReference>
<proteinExistence type="predicted"/>
<evidence type="ECO:0000256" key="2">
    <source>
        <dbReference type="ARBA" id="ARBA00022723"/>
    </source>
</evidence>
<evidence type="ECO:0000259" key="7">
    <source>
        <dbReference type="Pfam" id="PF08240"/>
    </source>
</evidence>
<feature type="domain" description="Alcohol dehydrogenase-like C-terminal" evidence="6">
    <location>
        <begin position="143"/>
        <end position="258"/>
    </location>
</feature>
<organism evidence="8">
    <name type="scientific">marine metagenome</name>
    <dbReference type="NCBI Taxonomy" id="408172"/>
    <lineage>
        <taxon>unclassified sequences</taxon>
        <taxon>metagenomes</taxon>
        <taxon>ecological metagenomes</taxon>
    </lineage>
</organism>
<dbReference type="PROSITE" id="PS00059">
    <property type="entry name" value="ADH_ZINC"/>
    <property type="match status" value="1"/>
</dbReference>
<dbReference type="GO" id="GO:0046294">
    <property type="term" value="P:formaldehyde catabolic process"/>
    <property type="evidence" value="ECO:0007669"/>
    <property type="project" value="TreeGrafter"/>
</dbReference>
<protein>
    <recommendedName>
        <fullName evidence="9">Enoyl reductase (ER) domain-containing protein</fullName>
    </recommendedName>
</protein>
<dbReference type="AlphaFoldDB" id="A0A382ZAQ4"/>
<evidence type="ECO:0000256" key="3">
    <source>
        <dbReference type="ARBA" id="ARBA00022833"/>
    </source>
</evidence>
<dbReference type="Pfam" id="PF00107">
    <property type="entry name" value="ADH_zinc_N"/>
    <property type="match status" value="1"/>
</dbReference>